<comment type="caution">
    <text evidence="2">The sequence shown here is derived from an EMBL/GenBank/DDBJ whole genome shotgun (WGS) entry which is preliminary data.</text>
</comment>
<feature type="region of interest" description="Disordered" evidence="1">
    <location>
        <begin position="1"/>
        <end position="101"/>
    </location>
</feature>
<feature type="region of interest" description="Disordered" evidence="1">
    <location>
        <begin position="185"/>
        <end position="289"/>
    </location>
</feature>
<feature type="compositionally biased region" description="Basic and acidic residues" evidence="1">
    <location>
        <begin position="60"/>
        <end position="100"/>
    </location>
</feature>
<dbReference type="AlphaFoldDB" id="A0A9K3GK45"/>
<dbReference type="Proteomes" id="UP000265618">
    <property type="component" value="Unassembled WGS sequence"/>
</dbReference>
<keyword evidence="3" id="KW-1185">Reference proteome</keyword>
<feature type="non-terminal residue" evidence="2">
    <location>
        <position position="1"/>
    </location>
</feature>
<feature type="compositionally biased region" description="Basic and acidic residues" evidence="1">
    <location>
        <begin position="188"/>
        <end position="197"/>
    </location>
</feature>
<organism evidence="2 3">
    <name type="scientific">Kipferlia bialata</name>
    <dbReference type="NCBI Taxonomy" id="797122"/>
    <lineage>
        <taxon>Eukaryota</taxon>
        <taxon>Metamonada</taxon>
        <taxon>Carpediemonas-like organisms</taxon>
        <taxon>Kipferlia</taxon>
    </lineage>
</organism>
<evidence type="ECO:0000256" key="1">
    <source>
        <dbReference type="SAM" id="MobiDB-lite"/>
    </source>
</evidence>
<sequence>EYRSPPKPKKSHPARERERDPSLPMPSLPFSVRSLSPSLSRGNDRSDALSPSHGFSQLDQYDRERGRNKREREGEGERDREIEIERSIIQDEREREREMEADMQDQAMFTSFTPIMAPTSPSDPYVQQTGYRGYKKGKPSVGPTLSLEPRHDASLASVLGSRFMPRYNTRGRVLNTADISFTLGGAAERQREREREIQMAQQQEQVAVTGEGEGEGESVAGGPVGEPIPPPPPPPPVPDVDDEAVERGESLERGEMGEREREWQRARESAMRQSQFQEAHPIQPVLPPQAFPGTSLYVPRGYAMQDGERLSLGRFLAPPRRRSQKKRRWFSFCGT</sequence>
<proteinExistence type="predicted"/>
<evidence type="ECO:0000313" key="3">
    <source>
        <dbReference type="Proteomes" id="UP000265618"/>
    </source>
</evidence>
<gene>
    <name evidence="2" type="ORF">KIPB_007582</name>
</gene>
<protein>
    <submittedName>
        <fullName evidence="2">Uncharacterized protein</fullName>
    </submittedName>
</protein>
<feature type="compositionally biased region" description="Basic residues" evidence="1">
    <location>
        <begin position="1"/>
        <end position="12"/>
    </location>
</feature>
<dbReference type="EMBL" id="BDIP01002168">
    <property type="protein sequence ID" value="GIQ85843.1"/>
    <property type="molecule type" value="Genomic_DNA"/>
</dbReference>
<reference evidence="2 3" key="1">
    <citation type="journal article" date="2018" name="PLoS ONE">
        <title>The draft genome of Kipferlia bialata reveals reductive genome evolution in fornicate parasites.</title>
        <authorList>
            <person name="Tanifuji G."/>
            <person name="Takabayashi S."/>
            <person name="Kume K."/>
            <person name="Takagi M."/>
            <person name="Nakayama T."/>
            <person name="Kamikawa R."/>
            <person name="Inagaki Y."/>
            <person name="Hashimoto T."/>
        </authorList>
    </citation>
    <scope>NUCLEOTIDE SEQUENCE [LARGE SCALE GENOMIC DNA]</scope>
    <source>
        <strain evidence="2">NY0173</strain>
    </source>
</reference>
<feature type="compositionally biased region" description="Low complexity" evidence="1">
    <location>
        <begin position="198"/>
        <end position="210"/>
    </location>
</feature>
<feature type="region of interest" description="Disordered" evidence="1">
    <location>
        <begin position="114"/>
        <end position="148"/>
    </location>
</feature>
<feature type="compositionally biased region" description="Polar residues" evidence="1">
    <location>
        <begin position="114"/>
        <end position="130"/>
    </location>
</feature>
<feature type="compositionally biased region" description="Basic and acidic residues" evidence="1">
    <location>
        <begin position="245"/>
        <end position="270"/>
    </location>
</feature>
<name>A0A9K3GK45_9EUKA</name>
<accession>A0A9K3GK45</accession>
<feature type="compositionally biased region" description="Pro residues" evidence="1">
    <location>
        <begin position="226"/>
        <end position="238"/>
    </location>
</feature>
<evidence type="ECO:0000313" key="2">
    <source>
        <dbReference type="EMBL" id="GIQ85843.1"/>
    </source>
</evidence>